<keyword evidence="3" id="KW-0539">Nucleus</keyword>
<accession>A0A0G4I1U2</accession>
<feature type="compositionally biased region" description="Low complexity" evidence="4">
    <location>
        <begin position="211"/>
        <end position="227"/>
    </location>
</feature>
<dbReference type="AlphaFoldDB" id="A0A0G4I1U2"/>
<dbReference type="Gene3D" id="2.30.18.10">
    <property type="entry name" value="Transcription factor IIA (TFIIA), beta-barrel domain"/>
    <property type="match status" value="1"/>
</dbReference>
<keyword evidence="2" id="KW-0804">Transcription</keyword>
<feature type="compositionally biased region" description="Polar residues" evidence="4">
    <location>
        <begin position="134"/>
        <end position="144"/>
    </location>
</feature>
<feature type="region of interest" description="Disordered" evidence="4">
    <location>
        <begin position="103"/>
        <end position="262"/>
    </location>
</feature>
<reference evidence="5" key="1">
    <citation type="submission" date="2014-11" db="EMBL/GenBank/DDBJ databases">
        <authorList>
            <person name="Otto D Thomas"/>
            <person name="Naeem Raeece"/>
        </authorList>
    </citation>
    <scope>NUCLEOTIDE SEQUENCE</scope>
</reference>
<organism evidence="5">
    <name type="scientific">Chromera velia CCMP2878</name>
    <dbReference type="NCBI Taxonomy" id="1169474"/>
    <lineage>
        <taxon>Eukaryota</taxon>
        <taxon>Sar</taxon>
        <taxon>Alveolata</taxon>
        <taxon>Colpodellida</taxon>
        <taxon>Chromeraceae</taxon>
        <taxon>Chromera</taxon>
    </lineage>
</organism>
<comment type="subcellular location">
    <subcellularLocation>
        <location evidence="1">Nucleus</location>
    </subcellularLocation>
</comment>
<dbReference type="GO" id="GO:0005672">
    <property type="term" value="C:transcription factor TFIIA complex"/>
    <property type="evidence" value="ECO:0007669"/>
    <property type="project" value="InterPro"/>
</dbReference>
<name>A0A0G4I1U2_9ALVE</name>
<protein>
    <recommendedName>
        <fullName evidence="6">Transcription initiation factor IIA subunit 1</fullName>
    </recommendedName>
</protein>
<evidence type="ECO:0000256" key="1">
    <source>
        <dbReference type="ARBA" id="ARBA00004123"/>
    </source>
</evidence>
<feature type="compositionally biased region" description="Acidic residues" evidence="4">
    <location>
        <begin position="181"/>
        <end position="202"/>
    </location>
</feature>
<dbReference type="InterPro" id="IPR009088">
    <property type="entry name" value="TFIIA_b-brl"/>
</dbReference>
<evidence type="ECO:0000313" key="5">
    <source>
        <dbReference type="EMBL" id="CEM50846.1"/>
    </source>
</evidence>
<feature type="compositionally biased region" description="Gly residues" evidence="4">
    <location>
        <begin position="117"/>
        <end position="126"/>
    </location>
</feature>
<gene>
    <name evidence="5" type="ORF">Cvel_10211</name>
</gene>
<dbReference type="GO" id="GO:0006367">
    <property type="term" value="P:transcription initiation at RNA polymerase II promoter"/>
    <property type="evidence" value="ECO:0007669"/>
    <property type="project" value="InterPro"/>
</dbReference>
<evidence type="ECO:0000256" key="3">
    <source>
        <dbReference type="ARBA" id="ARBA00023242"/>
    </source>
</evidence>
<sequence length="311" mass="31860">MEQSSAHDPSPLYDKIIQETIKELYKNAGELDGNIIQSLEQAWRRKLRERLDRLREQGGMRTNFYPLEAKPVQAKLEDASVLGDPRQVKIQALEGTGLGAFAASASSSSSSSSSAAAGGGVGGGGASSSSSSGPQAQAELSRQNGAAAAGVVGEGGKSAPAGAVTAQTDGQGDEKMGVGGEEGEDEEEEDEEILFESDDEDGAGGGGGASGKLDASSSSSSAAQTKDGTGRGGAGGQTGQEGTEDDGLGDVTIPPGMFDDPEFEDTIVGEFVSVKRPKKADGQWQVKMQNGVLAVGGKETFFKELTGTFDW</sequence>
<evidence type="ECO:0008006" key="6">
    <source>
        <dbReference type="Google" id="ProtNLM"/>
    </source>
</evidence>
<proteinExistence type="predicted"/>
<evidence type="ECO:0000256" key="4">
    <source>
        <dbReference type="SAM" id="MobiDB-lite"/>
    </source>
</evidence>
<feature type="compositionally biased region" description="Gly residues" evidence="4">
    <location>
        <begin position="230"/>
        <end position="239"/>
    </location>
</feature>
<dbReference type="SUPFAM" id="SSF50784">
    <property type="entry name" value="Transcription factor IIA (TFIIA), beta-barrel domain"/>
    <property type="match status" value="1"/>
</dbReference>
<dbReference type="VEuPathDB" id="CryptoDB:Cvel_10211"/>
<dbReference type="EMBL" id="CDMZ01004770">
    <property type="protein sequence ID" value="CEM50846.1"/>
    <property type="molecule type" value="Genomic_DNA"/>
</dbReference>
<feature type="compositionally biased region" description="Low complexity" evidence="4">
    <location>
        <begin position="103"/>
        <end position="116"/>
    </location>
</feature>
<evidence type="ECO:0000256" key="2">
    <source>
        <dbReference type="ARBA" id="ARBA00023163"/>
    </source>
</evidence>